<accession>A0A1Z4EDM6</accession>
<dbReference type="AlphaFoldDB" id="A0A1Z4EDM6"/>
<evidence type="ECO:0000313" key="1">
    <source>
        <dbReference type="EMBL" id="BAX91059.1"/>
    </source>
</evidence>
<dbReference type="OrthoDB" id="5772641at2"/>
<dbReference type="RefSeq" id="WP_096437432.1">
    <property type="nucleotide sequence ID" value="NZ_AP018164.1"/>
</dbReference>
<gene>
    <name evidence="1" type="ORF">MSG_00900</name>
</gene>
<dbReference type="Proteomes" id="UP000217736">
    <property type="component" value="Chromosome"/>
</dbReference>
<keyword evidence="2" id="KW-1185">Reference proteome</keyword>
<protein>
    <submittedName>
        <fullName evidence="1">Uncharacterized protein</fullName>
    </submittedName>
</protein>
<reference evidence="2" key="1">
    <citation type="submission" date="2017-06" db="EMBL/GenBank/DDBJ databases">
        <title>Complete Genome Sequence of Mycobacterium shigaense.</title>
        <authorList>
            <person name="Fukano H."/>
            <person name="Yoshida M."/>
            <person name="Kazumi Y."/>
            <person name="Ogura Y."/>
            <person name="Mitarai S."/>
            <person name="Hayashi T."/>
            <person name="Hoshino Y."/>
        </authorList>
    </citation>
    <scope>NUCLEOTIDE SEQUENCE [LARGE SCALE GENOMIC DNA]</scope>
    <source>
        <strain evidence="2">UN-152</strain>
    </source>
</reference>
<sequence length="124" mass="14271">MKTYHAVASRDGRYWLVHIVELDQYTQARTLSEVEPMARSLISLLLEVPDDSFQIELQNELSDSVRHYLELARKYADEASWYQTEAAQQRRFAAREMRAEGMTVRDIGAALGVSHQRAQQLLSS</sequence>
<proteinExistence type="predicted"/>
<organism evidence="1 2">
    <name type="scientific">Mycobacterium shigaense</name>
    <dbReference type="NCBI Taxonomy" id="722731"/>
    <lineage>
        <taxon>Bacteria</taxon>
        <taxon>Bacillati</taxon>
        <taxon>Actinomycetota</taxon>
        <taxon>Actinomycetes</taxon>
        <taxon>Mycobacteriales</taxon>
        <taxon>Mycobacteriaceae</taxon>
        <taxon>Mycobacterium</taxon>
        <taxon>Mycobacterium simiae complex</taxon>
    </lineage>
</organism>
<evidence type="ECO:0000313" key="2">
    <source>
        <dbReference type="Proteomes" id="UP000217736"/>
    </source>
</evidence>
<name>A0A1Z4EDM6_9MYCO</name>
<dbReference type="EMBL" id="AP018164">
    <property type="protein sequence ID" value="BAX91059.1"/>
    <property type="molecule type" value="Genomic_DNA"/>
</dbReference>
<dbReference type="KEGG" id="mshg:MSG_00900"/>